<dbReference type="Proteomes" id="UP000093510">
    <property type="component" value="Unassembled WGS sequence"/>
</dbReference>
<dbReference type="EMBL" id="LVEP01000038">
    <property type="protein sequence ID" value="OCB74460.1"/>
    <property type="molecule type" value="Genomic_DNA"/>
</dbReference>
<dbReference type="AlphaFoldDB" id="A0A1B9DXQ2"/>
<evidence type="ECO:0000313" key="2">
    <source>
        <dbReference type="EMBL" id="OCB74460.1"/>
    </source>
</evidence>
<evidence type="ECO:0000256" key="1">
    <source>
        <dbReference type="SAM" id="SignalP"/>
    </source>
</evidence>
<sequence>MKRVLKIGVLLLCFQMSFAQADNRKPLHGQVVNASIAPENGYVINITAQTRTNITTDGFFDLLAQPKDVLVFTSVTFEPKKLVLTAANCLEKSFRVSLNIANNELEEVVVSNRLKVNALSGSSQRFVDKKYFEDQKSSPKNSAMPSDGSIELGMDFVRIFKEIKKILKKESKIQAETLNDIAFSQYVKINFDPLFFERDLKLNKDEIDLFLWYASEDKQSREFLEPEDRFLLMDFLVSKNKDFKTIRTFEE</sequence>
<feature type="chain" id="PRO_5008624893" description="CarboxypepD_reg-like domain-containing protein" evidence="1">
    <location>
        <begin position="22"/>
        <end position="251"/>
    </location>
</feature>
<dbReference type="STRING" id="1763534.GCA_001831475_00149"/>
<evidence type="ECO:0000313" key="3">
    <source>
        <dbReference type="Proteomes" id="UP000093510"/>
    </source>
</evidence>
<comment type="caution">
    <text evidence="2">The sequence shown here is derived from an EMBL/GenBank/DDBJ whole genome shotgun (WGS) entry which is preliminary data.</text>
</comment>
<name>A0A1B9DXQ2_9FLAO</name>
<reference evidence="2 3" key="1">
    <citation type="submission" date="2016-03" db="EMBL/GenBank/DDBJ databases">
        <authorList>
            <person name="Ploux O."/>
        </authorList>
    </citation>
    <scope>NUCLEOTIDE SEQUENCE [LARGE SCALE GENOMIC DNA]</scope>
    <source>
        <strain evidence="2 3">LPB0076</strain>
    </source>
</reference>
<keyword evidence="3" id="KW-1185">Reference proteome</keyword>
<proteinExistence type="predicted"/>
<evidence type="ECO:0008006" key="4">
    <source>
        <dbReference type="Google" id="ProtNLM"/>
    </source>
</evidence>
<dbReference type="RefSeq" id="WP_066336224.1">
    <property type="nucleotide sequence ID" value="NZ_CP017688.1"/>
</dbReference>
<keyword evidence="1" id="KW-0732">Signal</keyword>
<gene>
    <name evidence="2" type="ORF">LPBF_10750</name>
</gene>
<protein>
    <recommendedName>
        <fullName evidence="4">CarboxypepD_reg-like domain-containing protein</fullName>
    </recommendedName>
</protein>
<organism evidence="2 3">
    <name type="scientific">Flavobacterium crassostreae</name>
    <dbReference type="NCBI Taxonomy" id="1763534"/>
    <lineage>
        <taxon>Bacteria</taxon>
        <taxon>Pseudomonadati</taxon>
        <taxon>Bacteroidota</taxon>
        <taxon>Flavobacteriia</taxon>
        <taxon>Flavobacteriales</taxon>
        <taxon>Flavobacteriaceae</taxon>
        <taxon>Flavobacterium</taxon>
    </lineage>
</organism>
<dbReference type="OrthoDB" id="1431099at2"/>
<accession>A0A1B9DXQ2</accession>
<feature type="signal peptide" evidence="1">
    <location>
        <begin position="1"/>
        <end position="21"/>
    </location>
</feature>